<gene>
    <name evidence="3" type="ORF">D9757_009406</name>
</gene>
<dbReference type="InterPro" id="IPR011333">
    <property type="entry name" value="SKP1/BTB/POZ_sf"/>
</dbReference>
<comment type="caution">
    <text evidence="3">The sequence shown here is derived from an EMBL/GenBank/DDBJ whole genome shotgun (WGS) entry which is preliminary data.</text>
</comment>
<feature type="region of interest" description="Disordered" evidence="1">
    <location>
        <begin position="283"/>
        <end position="316"/>
    </location>
</feature>
<dbReference type="PANTHER" id="PTHR35596">
    <property type="entry name" value="DUF2263 DOMAIN-CONTAINING PROTEIN"/>
    <property type="match status" value="1"/>
</dbReference>
<keyword evidence="4" id="KW-1185">Reference proteome</keyword>
<dbReference type="NCBIfam" id="TIGR02452">
    <property type="entry name" value="TIGR02452 family protein"/>
    <property type="match status" value="2"/>
</dbReference>
<feature type="compositionally biased region" description="Low complexity" evidence="1">
    <location>
        <begin position="1063"/>
        <end position="1073"/>
    </location>
</feature>
<proteinExistence type="predicted"/>
<dbReference type="Pfam" id="PF10021">
    <property type="entry name" value="PARG_cat_microb"/>
    <property type="match status" value="1"/>
</dbReference>
<feature type="compositionally biased region" description="Polar residues" evidence="1">
    <location>
        <begin position="21"/>
        <end position="37"/>
    </location>
</feature>
<dbReference type="InterPro" id="IPR012664">
    <property type="entry name" value="CHP02452"/>
</dbReference>
<evidence type="ECO:0000256" key="1">
    <source>
        <dbReference type="SAM" id="MobiDB-lite"/>
    </source>
</evidence>
<feature type="compositionally biased region" description="Basic and acidic residues" evidence="1">
    <location>
        <begin position="297"/>
        <end position="314"/>
    </location>
</feature>
<name>A0A8H5HD79_9AGAR</name>
<evidence type="ECO:0000313" key="4">
    <source>
        <dbReference type="Proteomes" id="UP000518752"/>
    </source>
</evidence>
<reference evidence="3 4" key="1">
    <citation type="journal article" date="2020" name="ISME J.">
        <title>Uncovering the hidden diversity of litter-decomposition mechanisms in mushroom-forming fungi.</title>
        <authorList>
            <person name="Floudas D."/>
            <person name="Bentzer J."/>
            <person name="Ahren D."/>
            <person name="Johansson T."/>
            <person name="Persson P."/>
            <person name="Tunlid A."/>
        </authorList>
    </citation>
    <scope>NUCLEOTIDE SEQUENCE [LARGE SCALE GENOMIC DNA]</scope>
    <source>
        <strain evidence="3 4">CBS 406.79</strain>
    </source>
</reference>
<dbReference type="InterPro" id="IPR043472">
    <property type="entry name" value="Macro_dom-like"/>
</dbReference>
<feature type="compositionally biased region" description="Low complexity" evidence="1">
    <location>
        <begin position="52"/>
        <end position="75"/>
    </location>
</feature>
<dbReference type="Proteomes" id="UP000518752">
    <property type="component" value="Unassembled WGS sequence"/>
</dbReference>
<dbReference type="PANTHER" id="PTHR35596:SF1">
    <property type="entry name" value="MICROBIAL-TYPE PARG CATALYTIC DOMAIN-CONTAINING PROTEIN"/>
    <property type="match status" value="1"/>
</dbReference>
<dbReference type="OrthoDB" id="9997739at2759"/>
<evidence type="ECO:0000259" key="2">
    <source>
        <dbReference type="PROSITE" id="PS50097"/>
    </source>
</evidence>
<feature type="compositionally biased region" description="Polar residues" evidence="1">
    <location>
        <begin position="1046"/>
        <end position="1055"/>
    </location>
</feature>
<organism evidence="3 4">
    <name type="scientific">Collybiopsis confluens</name>
    <dbReference type="NCBI Taxonomy" id="2823264"/>
    <lineage>
        <taxon>Eukaryota</taxon>
        <taxon>Fungi</taxon>
        <taxon>Dikarya</taxon>
        <taxon>Basidiomycota</taxon>
        <taxon>Agaricomycotina</taxon>
        <taxon>Agaricomycetes</taxon>
        <taxon>Agaricomycetidae</taxon>
        <taxon>Agaricales</taxon>
        <taxon>Marasmiineae</taxon>
        <taxon>Omphalotaceae</taxon>
        <taxon>Collybiopsis</taxon>
    </lineage>
</organism>
<feature type="region of interest" description="Disordered" evidence="1">
    <location>
        <begin position="332"/>
        <end position="365"/>
    </location>
</feature>
<dbReference type="Gene3D" id="3.40.220.10">
    <property type="entry name" value="Leucine Aminopeptidase, subunit E, domain 1"/>
    <property type="match status" value="1"/>
</dbReference>
<accession>A0A8H5HD79</accession>
<feature type="region of interest" description="Disordered" evidence="1">
    <location>
        <begin position="1033"/>
        <end position="1084"/>
    </location>
</feature>
<evidence type="ECO:0000313" key="3">
    <source>
        <dbReference type="EMBL" id="KAF5381162.1"/>
    </source>
</evidence>
<dbReference type="EMBL" id="JAACJN010000061">
    <property type="protein sequence ID" value="KAF5381162.1"/>
    <property type="molecule type" value="Genomic_DNA"/>
</dbReference>
<dbReference type="AlphaFoldDB" id="A0A8H5HD79"/>
<feature type="region of interest" description="Disordered" evidence="1">
    <location>
        <begin position="1"/>
        <end position="75"/>
    </location>
</feature>
<dbReference type="Gene3D" id="3.30.710.10">
    <property type="entry name" value="Potassium Channel Kv1.1, Chain A"/>
    <property type="match status" value="1"/>
</dbReference>
<feature type="domain" description="BTB" evidence="2">
    <location>
        <begin position="824"/>
        <end position="900"/>
    </location>
</feature>
<protein>
    <recommendedName>
        <fullName evidence="2">BTB domain-containing protein</fullName>
    </recommendedName>
</protein>
<feature type="compositionally biased region" description="Polar residues" evidence="1">
    <location>
        <begin position="333"/>
        <end position="345"/>
    </location>
</feature>
<dbReference type="InterPro" id="IPR000210">
    <property type="entry name" value="BTB/POZ_dom"/>
</dbReference>
<sequence>MSITSYFFPVHSKGKGKDSSRSAGTSTSPVIRTTTAESKAKSRPRPAPYPDSSSLSKKSASPSSSKAQPLDTESSSFTISRSSTLSLSDLVPATSYGDLESTSTIPDLVSGSGHLDTTNFSAGDHPRYTNLKRIADDTIAAIEKGSFELNGSTFDLSVSIKEMREATEFWGPDAPKMVHWAQEAAGRRRRGNGTQISVLEISTLEGARFLGMQSSASTGTGSHLSKIGVLNFASATKPGGGFLSGASAQEESIARSSTLYYSLTTRNGDEFYKIHKKLKGWGNGGGLKGRGRGRGRGGVDKVSDRKLKGKDNKKGRWGYRGKEVVWIPDPTETADQLESAGSTADQQEKDGEETEKETDTEKVEDLEEAARIKRDSSFYTHAMIYSPSVSLFRDDAGIWVEPLAVDILTSAAVNAGDVRVKHRSKSMSQSERDALESRIEEQMKERMARILRLFSMKGIQSIVLGSFGTGVFKNDVDMVAKLWKELLVGTDGTNDGPFRDVFDRVVFAVLGRKTFETFERTLAGSSTCPPLLGVTSPTLEAESELSKVPVDVPVEFPEDEMKETKLALTLHVQQKLKIAVDLPAEPAVCYLKSDSTGWIRWILFCSLHRLLLRVTQNENSSALFESTQACAVLFANTAQRNLHMFSDRNLDGLPSMDVVQVCLFILASHTRIRIQYERGLEPLCTALPLYSSTISHAPRNRFNIVDFRAFPSALPTNRAYRRRPEVSLTLENSMASFYKVVLDRPIPYSVKVHAARTTRVALGYEVNNGATDFYINNLLPAPTHNNLYKRTLPNDMMDSNSSNGNSSSSIRQMRRSTHFFLTGGDLHVVVKEVRFRVHSYFFVRESQHFKQRLAISDAYDLQGNGSSIGSAVVLDEYDITPEEFESFLKVFYNPKYYFYDLERPLEEWSAILKLSNLWGFENAKDLAINELEKLEIPLVDRIVLYQDHDVDSALRVPLYVELAAREATLDHDESARLGFRTAIVIFQARERLRSLATGGMSPLPDDVGHEAAQEVITTLFAALPPPLPDFYPMSPTRRSPGGFGTHSRSTSSSGQLPLDLAEKTATGAATADKAAQRNALRIET</sequence>
<dbReference type="SUPFAM" id="SSF52949">
    <property type="entry name" value="Macro domain-like"/>
    <property type="match status" value="1"/>
</dbReference>
<dbReference type="PROSITE" id="PS50097">
    <property type="entry name" value="BTB"/>
    <property type="match status" value="1"/>
</dbReference>
<dbReference type="InterPro" id="IPR019261">
    <property type="entry name" value="PARG_cat_microbial"/>
</dbReference>